<accession>A0A9W9UVG3</accession>
<dbReference type="Proteomes" id="UP001147752">
    <property type="component" value="Unassembled WGS sequence"/>
</dbReference>
<dbReference type="GeneID" id="81468405"/>
<evidence type="ECO:0000313" key="2">
    <source>
        <dbReference type="Proteomes" id="UP001147752"/>
    </source>
</evidence>
<dbReference type="EMBL" id="JAPZBT010000006">
    <property type="protein sequence ID" value="KAJ5356890.1"/>
    <property type="molecule type" value="Genomic_DNA"/>
</dbReference>
<dbReference type="RefSeq" id="XP_056575037.1">
    <property type="nucleotide sequence ID" value="XM_056729222.1"/>
</dbReference>
<sequence>MPSLMDLPQEIRVMIFEDVLHGHRTPPIYPSKLNMVDFPDMHYKANIEPLRPYHEQRDTHSPSNSLPLLLASRQVSMETQSILNRMRKTTYVLDISVLNDLDLFSTWISVPRLTTRLSTLHVDIRLFGRIITTKEACDQIGCGGRYGFHWSFYALLERFLRYGPVGAKKGRTSDYGNPSYKNRHISVENLILDFRSAETELPYPSHEKRHTTLGNPILDFHAAERERLNPPVTWDTSTGWISTMA</sequence>
<protein>
    <submittedName>
        <fullName evidence="1">Uncharacterized protein</fullName>
    </submittedName>
</protein>
<keyword evidence="2" id="KW-1185">Reference proteome</keyword>
<gene>
    <name evidence="1" type="ORF">N7517_011499</name>
</gene>
<organism evidence="1 2">
    <name type="scientific">Penicillium concentricum</name>
    <dbReference type="NCBI Taxonomy" id="293559"/>
    <lineage>
        <taxon>Eukaryota</taxon>
        <taxon>Fungi</taxon>
        <taxon>Dikarya</taxon>
        <taxon>Ascomycota</taxon>
        <taxon>Pezizomycotina</taxon>
        <taxon>Eurotiomycetes</taxon>
        <taxon>Eurotiomycetidae</taxon>
        <taxon>Eurotiales</taxon>
        <taxon>Aspergillaceae</taxon>
        <taxon>Penicillium</taxon>
    </lineage>
</organism>
<dbReference type="AlphaFoldDB" id="A0A9W9UVG3"/>
<reference evidence="1" key="2">
    <citation type="journal article" date="2023" name="IMA Fungus">
        <title>Comparative genomic study of the Penicillium genus elucidates a diverse pangenome and 15 lateral gene transfer events.</title>
        <authorList>
            <person name="Petersen C."/>
            <person name="Sorensen T."/>
            <person name="Nielsen M.R."/>
            <person name="Sondergaard T.E."/>
            <person name="Sorensen J.L."/>
            <person name="Fitzpatrick D.A."/>
            <person name="Frisvad J.C."/>
            <person name="Nielsen K.L."/>
        </authorList>
    </citation>
    <scope>NUCLEOTIDE SEQUENCE</scope>
    <source>
        <strain evidence="1">IBT 3081</strain>
    </source>
</reference>
<proteinExistence type="predicted"/>
<evidence type="ECO:0000313" key="1">
    <source>
        <dbReference type="EMBL" id="KAJ5356890.1"/>
    </source>
</evidence>
<name>A0A9W9UVG3_9EURO</name>
<dbReference type="OrthoDB" id="2823490at2759"/>
<reference evidence="1" key="1">
    <citation type="submission" date="2022-12" db="EMBL/GenBank/DDBJ databases">
        <authorList>
            <person name="Petersen C."/>
        </authorList>
    </citation>
    <scope>NUCLEOTIDE SEQUENCE</scope>
    <source>
        <strain evidence="1">IBT 3081</strain>
    </source>
</reference>
<comment type="caution">
    <text evidence="1">The sequence shown here is derived from an EMBL/GenBank/DDBJ whole genome shotgun (WGS) entry which is preliminary data.</text>
</comment>